<protein>
    <submittedName>
        <fullName evidence="3 4">Peptidoglycan/LPS O-acetylase OafA/YrhL</fullName>
    </submittedName>
</protein>
<dbReference type="GO" id="GO:0009103">
    <property type="term" value="P:lipopolysaccharide biosynthetic process"/>
    <property type="evidence" value="ECO:0007669"/>
    <property type="project" value="TreeGrafter"/>
</dbReference>
<keyword evidence="1" id="KW-1133">Transmembrane helix</keyword>
<dbReference type="AlphaFoldDB" id="A0A1M5P260"/>
<dbReference type="InterPro" id="IPR002656">
    <property type="entry name" value="Acyl_transf_3_dom"/>
</dbReference>
<keyword evidence="1" id="KW-0472">Membrane</keyword>
<evidence type="ECO:0000259" key="2">
    <source>
        <dbReference type="Pfam" id="PF01757"/>
    </source>
</evidence>
<dbReference type="STRING" id="280093.SAMN05443373_105203"/>
<keyword evidence="1" id="KW-0812">Transmembrane</keyword>
<reference evidence="4" key="2">
    <citation type="submission" date="2016-11" db="EMBL/GenBank/DDBJ databases">
        <authorList>
            <person name="Jaros S."/>
            <person name="Januszkiewicz K."/>
            <person name="Wedrychowicz H."/>
        </authorList>
    </citation>
    <scope>NUCLEOTIDE SEQUENCE [LARGE SCALE GENOMIC DNA]</scope>
    <source>
        <strain evidence="4">DSM 19729</strain>
    </source>
</reference>
<proteinExistence type="predicted"/>
<dbReference type="PANTHER" id="PTHR23028:SF53">
    <property type="entry name" value="ACYL_TRANSF_3 DOMAIN-CONTAINING PROTEIN"/>
    <property type="match status" value="1"/>
</dbReference>
<feature type="transmembrane region" description="Helical" evidence="1">
    <location>
        <begin position="322"/>
        <end position="341"/>
    </location>
</feature>
<evidence type="ECO:0000256" key="1">
    <source>
        <dbReference type="SAM" id="Phobius"/>
    </source>
</evidence>
<keyword evidence="6" id="KW-1185">Reference proteome</keyword>
<reference evidence="3 6" key="3">
    <citation type="submission" date="2018-03" db="EMBL/GenBank/DDBJ databases">
        <title>Genomic Encyclopedia of Archaeal and Bacterial Type Strains, Phase II (KMG-II): from individual species to whole genera.</title>
        <authorList>
            <person name="Goeker M."/>
        </authorList>
    </citation>
    <scope>NUCLEOTIDE SEQUENCE [LARGE SCALE GENOMIC DNA]</scope>
    <source>
        <strain evidence="3 6">DSM 17797</strain>
    </source>
</reference>
<dbReference type="Proteomes" id="UP000184384">
    <property type="component" value="Unassembled WGS sequence"/>
</dbReference>
<feature type="transmembrane region" description="Helical" evidence="1">
    <location>
        <begin position="7"/>
        <end position="24"/>
    </location>
</feature>
<reference evidence="5" key="1">
    <citation type="submission" date="2016-11" db="EMBL/GenBank/DDBJ databases">
        <authorList>
            <person name="Varghese N."/>
            <person name="Submissions S."/>
        </authorList>
    </citation>
    <scope>NUCLEOTIDE SEQUENCE [LARGE SCALE GENOMIC DNA]</scope>
    <source>
        <strain evidence="5">DSM 19729</strain>
    </source>
</reference>
<evidence type="ECO:0000313" key="6">
    <source>
        <dbReference type="Proteomes" id="UP000237771"/>
    </source>
</evidence>
<dbReference type="GO" id="GO:0016787">
    <property type="term" value="F:hydrolase activity"/>
    <property type="evidence" value="ECO:0007669"/>
    <property type="project" value="UniProtKB-KW"/>
</dbReference>
<feature type="transmembrane region" description="Helical" evidence="1">
    <location>
        <begin position="44"/>
        <end position="62"/>
    </location>
</feature>
<feature type="transmembrane region" description="Helical" evidence="1">
    <location>
        <begin position="224"/>
        <end position="244"/>
    </location>
</feature>
<feature type="transmembrane region" description="Helical" evidence="1">
    <location>
        <begin position="284"/>
        <end position="302"/>
    </location>
</feature>
<evidence type="ECO:0000313" key="3">
    <source>
        <dbReference type="EMBL" id="PRZ23480.1"/>
    </source>
</evidence>
<organism evidence="4 5">
    <name type="scientific">Flavobacterium granuli</name>
    <dbReference type="NCBI Taxonomy" id="280093"/>
    <lineage>
        <taxon>Bacteria</taxon>
        <taxon>Pseudomonadati</taxon>
        <taxon>Bacteroidota</taxon>
        <taxon>Flavobacteriia</taxon>
        <taxon>Flavobacteriales</taxon>
        <taxon>Flavobacteriaceae</taxon>
        <taxon>Flavobacterium</taxon>
    </lineage>
</organism>
<dbReference type="GO" id="GO:0016747">
    <property type="term" value="F:acyltransferase activity, transferring groups other than amino-acyl groups"/>
    <property type="evidence" value="ECO:0007669"/>
    <property type="project" value="InterPro"/>
</dbReference>
<evidence type="ECO:0000313" key="5">
    <source>
        <dbReference type="Proteomes" id="UP000184384"/>
    </source>
</evidence>
<dbReference type="Pfam" id="PF01757">
    <property type="entry name" value="Acyl_transf_3"/>
    <property type="match status" value="1"/>
</dbReference>
<dbReference type="RefSeq" id="WP_072943279.1">
    <property type="nucleotide sequence ID" value="NZ_FQWO01000005.1"/>
</dbReference>
<feature type="domain" description="Acyltransferase 3" evidence="2">
    <location>
        <begin position="7"/>
        <end position="335"/>
    </location>
</feature>
<dbReference type="GO" id="GO:0016020">
    <property type="term" value="C:membrane"/>
    <property type="evidence" value="ECO:0007669"/>
    <property type="project" value="TreeGrafter"/>
</dbReference>
<dbReference type="EMBL" id="PVUB01000005">
    <property type="protein sequence ID" value="PRZ23480.1"/>
    <property type="molecule type" value="Genomic_DNA"/>
</dbReference>
<evidence type="ECO:0000313" key="4">
    <source>
        <dbReference type="EMBL" id="SHG95880.1"/>
    </source>
</evidence>
<dbReference type="Proteomes" id="UP000237771">
    <property type="component" value="Unassembled WGS sequence"/>
</dbReference>
<dbReference type="EMBL" id="FQWO01000005">
    <property type="protein sequence ID" value="SHG95880.1"/>
    <property type="molecule type" value="Genomic_DNA"/>
</dbReference>
<keyword evidence="4" id="KW-0378">Hydrolase</keyword>
<gene>
    <name evidence="3" type="ORF">BC624_105203</name>
    <name evidence="4" type="ORF">SAMN05443373_105203</name>
</gene>
<name>A0A1M5P260_9FLAO</name>
<sequence length="363" mass="43642">MIKPLTSLRFFFAFMIFAHHLTFLSKSNSPYFRWIHEYILKEGYIGVSFFFILSGFILAYNYRDSILNKKVSNKDFFIARIARIYPLHLLCLLIAVPLTLQDVSFELSTWFTQLFFNLTLTQSFIPIRIIYFSFNSPSWSISNELFFYLLFPFLIILISKLKYYKFNKGLLTLFLFLLPLLMLLIAPIHYKSLFYVNPFFRIFDFIIGILLFELYERIKKQQRLIHYNILEISSVLLLVLFFVFHREFPLVLRYSVYYWLPMSLLILIFSFQKGFISNFLSNRILILLGEISFGFYMFHQLILKYFKNLNAAYFHIENEYLIISIIFIVSLLVSYSSFIWFENPVNKYLKNVFKPKAKMQKQQ</sequence>
<dbReference type="InterPro" id="IPR050879">
    <property type="entry name" value="Acyltransferase_3"/>
</dbReference>
<keyword evidence="4" id="KW-0808">Transferase</keyword>
<feature type="transmembrane region" description="Helical" evidence="1">
    <location>
        <begin position="145"/>
        <end position="163"/>
    </location>
</feature>
<dbReference type="OrthoDB" id="9796461at2"/>
<feature type="transmembrane region" description="Helical" evidence="1">
    <location>
        <begin position="82"/>
        <end position="100"/>
    </location>
</feature>
<feature type="transmembrane region" description="Helical" evidence="1">
    <location>
        <begin position="256"/>
        <end position="272"/>
    </location>
</feature>
<feature type="transmembrane region" description="Helical" evidence="1">
    <location>
        <begin position="170"/>
        <end position="188"/>
    </location>
</feature>
<accession>A0A1M5P260</accession>
<dbReference type="PANTHER" id="PTHR23028">
    <property type="entry name" value="ACETYLTRANSFERASE"/>
    <property type="match status" value="1"/>
</dbReference>
<keyword evidence="4" id="KW-0012">Acyltransferase</keyword>